<dbReference type="PANTHER" id="PTHR34565">
    <property type="entry name" value="TRANSMEMBRANE PROTEIN"/>
    <property type="match status" value="1"/>
</dbReference>
<dbReference type="InterPro" id="IPR052867">
    <property type="entry name" value="ATP_Synthase_Subunit_6"/>
</dbReference>
<accession>A0AAV9LU73</accession>
<evidence type="ECO:0000313" key="2">
    <source>
        <dbReference type="Proteomes" id="UP001311915"/>
    </source>
</evidence>
<evidence type="ECO:0000313" key="1">
    <source>
        <dbReference type="EMBL" id="KAK4728983.1"/>
    </source>
</evidence>
<organism evidence="1 2">
    <name type="scientific">Solanum pinnatisectum</name>
    <name type="common">tansyleaf nightshade</name>
    <dbReference type="NCBI Taxonomy" id="50273"/>
    <lineage>
        <taxon>Eukaryota</taxon>
        <taxon>Viridiplantae</taxon>
        <taxon>Streptophyta</taxon>
        <taxon>Embryophyta</taxon>
        <taxon>Tracheophyta</taxon>
        <taxon>Spermatophyta</taxon>
        <taxon>Magnoliopsida</taxon>
        <taxon>eudicotyledons</taxon>
        <taxon>Gunneridae</taxon>
        <taxon>Pentapetalae</taxon>
        <taxon>asterids</taxon>
        <taxon>lamiids</taxon>
        <taxon>Solanales</taxon>
        <taxon>Solanaceae</taxon>
        <taxon>Solanoideae</taxon>
        <taxon>Solaneae</taxon>
        <taxon>Solanum</taxon>
    </lineage>
</organism>
<protein>
    <submittedName>
        <fullName evidence="1">Uncharacterized protein</fullName>
    </submittedName>
</protein>
<reference evidence="1 2" key="1">
    <citation type="submission" date="2023-10" db="EMBL/GenBank/DDBJ databases">
        <title>Genome-Wide Identification Analysis in wild type Solanum Pinnatisectum Reveals Some Genes Defensing Phytophthora Infestans.</title>
        <authorList>
            <person name="Sun C."/>
        </authorList>
    </citation>
    <scope>NUCLEOTIDE SEQUENCE [LARGE SCALE GENOMIC DNA]</scope>
    <source>
        <strain evidence="1">LQN</strain>
        <tissue evidence="1">Leaf</tissue>
    </source>
</reference>
<name>A0AAV9LU73_9SOLN</name>
<dbReference type="EMBL" id="JAWPEI010000004">
    <property type="protein sequence ID" value="KAK4728983.1"/>
    <property type="molecule type" value="Genomic_DNA"/>
</dbReference>
<dbReference type="Proteomes" id="UP001311915">
    <property type="component" value="Unassembled WGS sequence"/>
</dbReference>
<proteinExistence type="predicted"/>
<comment type="caution">
    <text evidence="1">The sequence shown here is derived from an EMBL/GenBank/DDBJ whole genome shotgun (WGS) entry which is preliminary data.</text>
</comment>
<keyword evidence="2" id="KW-1185">Reference proteome</keyword>
<sequence>MYLILSSLYKHYQIKFNQKLIDNTFHLWLIFFHREWSRNWPFLVGFAVTGAKKIQPKVDR</sequence>
<dbReference type="PANTHER" id="PTHR34565:SF1">
    <property type="entry name" value="TRANSMEMBRANE PROTEIN"/>
    <property type="match status" value="1"/>
</dbReference>
<gene>
    <name evidence="1" type="ORF">R3W88_021971</name>
</gene>
<dbReference type="AlphaFoldDB" id="A0AAV9LU73"/>